<reference evidence="3" key="1">
    <citation type="submission" date="2020-10" db="EMBL/GenBank/DDBJ databases">
        <authorList>
            <person name="Castelo-Branco R."/>
            <person name="Eusebio N."/>
            <person name="Adriana R."/>
            <person name="Vieira A."/>
            <person name="Brugerolle De Fraissinette N."/>
            <person name="Rezende De Castro R."/>
            <person name="Schneider M.P."/>
            <person name="Vasconcelos V."/>
            <person name="Leao P.N."/>
        </authorList>
    </citation>
    <scope>NUCLEOTIDE SEQUENCE</scope>
    <source>
        <strain evidence="3">LEGE 07310</strain>
    </source>
</reference>
<feature type="domain" description="Histidine kinase/HSP90-like ATPase" evidence="2">
    <location>
        <begin position="39"/>
        <end position="134"/>
    </location>
</feature>
<dbReference type="InterPro" id="IPR003594">
    <property type="entry name" value="HATPase_dom"/>
</dbReference>
<protein>
    <submittedName>
        <fullName evidence="3">ATP-binding protein</fullName>
    </submittedName>
</protein>
<dbReference type="PANTHER" id="PTHR35526">
    <property type="entry name" value="ANTI-SIGMA-F FACTOR RSBW-RELATED"/>
    <property type="match status" value="1"/>
</dbReference>
<dbReference type="InterPro" id="IPR050267">
    <property type="entry name" value="Anti-sigma-factor_SerPK"/>
</dbReference>
<dbReference type="InterPro" id="IPR036890">
    <property type="entry name" value="HATPase_C_sf"/>
</dbReference>
<dbReference type="GO" id="GO:0005524">
    <property type="term" value="F:ATP binding"/>
    <property type="evidence" value="ECO:0007669"/>
    <property type="project" value="UniProtKB-KW"/>
</dbReference>
<keyword evidence="1" id="KW-0418">Kinase</keyword>
<keyword evidence="3" id="KW-0547">Nucleotide-binding</keyword>
<dbReference type="GO" id="GO:0004674">
    <property type="term" value="F:protein serine/threonine kinase activity"/>
    <property type="evidence" value="ECO:0007669"/>
    <property type="project" value="UniProtKB-KW"/>
</dbReference>
<dbReference type="Gene3D" id="3.30.565.10">
    <property type="entry name" value="Histidine kinase-like ATPase, C-terminal domain"/>
    <property type="match status" value="1"/>
</dbReference>
<dbReference type="Pfam" id="PF13581">
    <property type="entry name" value="HATPase_c_2"/>
    <property type="match status" value="1"/>
</dbReference>
<keyword evidence="1" id="KW-0723">Serine/threonine-protein kinase</keyword>
<comment type="caution">
    <text evidence="3">The sequence shown here is derived from an EMBL/GenBank/DDBJ whole genome shotgun (WGS) entry which is preliminary data.</text>
</comment>
<keyword evidence="4" id="KW-1185">Reference proteome</keyword>
<proteinExistence type="predicted"/>
<dbReference type="Proteomes" id="UP000636505">
    <property type="component" value="Unassembled WGS sequence"/>
</dbReference>
<organism evidence="3 4">
    <name type="scientific">Vasconcelosia minhoensis LEGE 07310</name>
    <dbReference type="NCBI Taxonomy" id="915328"/>
    <lineage>
        <taxon>Bacteria</taxon>
        <taxon>Bacillati</taxon>
        <taxon>Cyanobacteriota</taxon>
        <taxon>Cyanophyceae</taxon>
        <taxon>Nodosilineales</taxon>
        <taxon>Cymatolegaceae</taxon>
        <taxon>Vasconcelosia</taxon>
        <taxon>Vasconcelosia minhoensis</taxon>
    </lineage>
</organism>
<sequence>MKTELIVPSDLKFLSVVENWLLESLKLEVNEKVDWSEIEKGLRLVIVEVYSNTVRHAHQGKTEIPVLFRIELKDQNLSLEIWDQGEGFSLEEYVPPEPTNFQEGGYGWLILHRIMDTVEYRLRVGGEQNCLRMGKELVPRVSYPR</sequence>
<keyword evidence="3" id="KW-0067">ATP-binding</keyword>
<dbReference type="AlphaFoldDB" id="A0A8J7AJG9"/>
<dbReference type="EMBL" id="JADEXG010000006">
    <property type="protein sequence ID" value="MBE9076515.1"/>
    <property type="molecule type" value="Genomic_DNA"/>
</dbReference>
<evidence type="ECO:0000259" key="2">
    <source>
        <dbReference type="Pfam" id="PF13581"/>
    </source>
</evidence>
<evidence type="ECO:0000313" key="3">
    <source>
        <dbReference type="EMBL" id="MBE9076515.1"/>
    </source>
</evidence>
<dbReference type="CDD" id="cd16936">
    <property type="entry name" value="HATPase_RsbW-like"/>
    <property type="match status" value="1"/>
</dbReference>
<dbReference type="RefSeq" id="WP_193905174.1">
    <property type="nucleotide sequence ID" value="NZ_JADEXG010000006.1"/>
</dbReference>
<dbReference type="PANTHER" id="PTHR35526:SF3">
    <property type="entry name" value="ANTI-SIGMA-F FACTOR RSBW"/>
    <property type="match status" value="1"/>
</dbReference>
<evidence type="ECO:0000256" key="1">
    <source>
        <dbReference type="ARBA" id="ARBA00022527"/>
    </source>
</evidence>
<accession>A0A8J7AJG9</accession>
<dbReference type="SUPFAM" id="SSF55874">
    <property type="entry name" value="ATPase domain of HSP90 chaperone/DNA topoisomerase II/histidine kinase"/>
    <property type="match status" value="1"/>
</dbReference>
<keyword evidence="1" id="KW-0808">Transferase</keyword>
<evidence type="ECO:0000313" key="4">
    <source>
        <dbReference type="Proteomes" id="UP000636505"/>
    </source>
</evidence>
<gene>
    <name evidence="3" type="ORF">IQ241_04260</name>
</gene>
<name>A0A8J7AJG9_9CYAN</name>